<dbReference type="RefSeq" id="WP_012809294.1">
    <property type="nucleotide sequence ID" value="NC_013203.1"/>
</dbReference>
<reference evidence="1 2" key="1">
    <citation type="journal article" date="2009" name="Stand. Genomic Sci.">
        <title>Complete genome sequence of Atopobium parvulum type strain (IPP 1246).</title>
        <authorList>
            <person name="Copeland A."/>
            <person name="Sikorski J."/>
            <person name="Lapidus A."/>
            <person name="Nolan M."/>
            <person name="Del Rio T.G."/>
            <person name="Lucas S."/>
            <person name="Chen F."/>
            <person name="Tice H."/>
            <person name="Pitluck S."/>
            <person name="Cheng J.F."/>
            <person name="Pukall R."/>
            <person name="Chertkov O."/>
            <person name="Brettin T."/>
            <person name="Han C."/>
            <person name="Detter J.C."/>
            <person name="Kuske C."/>
            <person name="Bruce D."/>
            <person name="Goodwin L."/>
            <person name="Ivanova N."/>
            <person name="Mavromatis K."/>
            <person name="Mikhailova N."/>
            <person name="Chen A."/>
            <person name="Palaniappan K."/>
            <person name="Chain P."/>
            <person name="Rohde M."/>
            <person name="Goker M."/>
            <person name="Bristow J."/>
            <person name="Eisen J.A."/>
            <person name="Markowitz V."/>
            <person name="Hugenholtz P."/>
            <person name="Kyrpides N.C."/>
            <person name="Klenk H.P."/>
            <person name="Detter J.C."/>
        </authorList>
    </citation>
    <scope>NUCLEOTIDE SEQUENCE [LARGE SCALE GENOMIC DNA]</scope>
    <source>
        <strain evidence="2">ATCC 33793 / DSM 20469 / CCUG 32760 / JCM 10300 / KCTC 3663 / VPI 0546 / 1246</strain>
    </source>
</reference>
<dbReference type="AlphaFoldDB" id="C8W848"/>
<dbReference type="Proteomes" id="UP000000960">
    <property type="component" value="Chromosome"/>
</dbReference>
<dbReference type="STRING" id="521095.Apar_1210"/>
<dbReference type="KEGG" id="apv:Apar_1210"/>
<evidence type="ECO:0000313" key="1">
    <source>
        <dbReference type="EMBL" id="ACV51638.1"/>
    </source>
</evidence>
<dbReference type="EMBL" id="CP001721">
    <property type="protein sequence ID" value="ACV51638.1"/>
    <property type="molecule type" value="Genomic_DNA"/>
</dbReference>
<name>C8W848_LANP1</name>
<gene>
    <name evidence="1" type="ordered locus">Apar_1210</name>
</gene>
<protein>
    <submittedName>
        <fullName evidence="1">Uncharacterized protein</fullName>
    </submittedName>
</protein>
<sequence>MTDKTAFKKTLYRFNHEANILLRSNWDESPATFKRFLDRIEAEPDVKAYLDDCVDSHTPEGFNAEEDVREVAGGLRTTLINFSTIPEEESAEVYLILKEMIVQNISGRSYFYYTFASGNKFADMYKGFLDKVVRRLIANITEHLTMIGFEIGLDGGDSVTNNFGSVNNLQMNQATDSSTINATQNIGIDEQALNKLIDAILSAAGTEIDDAETIEDVRDNAEIVRAQIESGKPKRGVLKSALGFLRGVNGGVQFAAAVVQLIQFVNNCGFQFPLPG</sequence>
<accession>C8W848</accession>
<dbReference type="eggNOG" id="ENOG502Z97N">
    <property type="taxonomic scope" value="Bacteria"/>
</dbReference>
<dbReference type="OrthoDB" id="2038825at2"/>
<organism evidence="1 2">
    <name type="scientific">Lancefieldella parvula (strain ATCC 33793 / DSM 20469 / CCUG 32760 / JCM 10300 / KCTC 3663 / VPI 0546 / 1246)</name>
    <name type="common">Atopobium parvulum</name>
    <dbReference type="NCBI Taxonomy" id="521095"/>
    <lineage>
        <taxon>Bacteria</taxon>
        <taxon>Bacillati</taxon>
        <taxon>Actinomycetota</taxon>
        <taxon>Coriobacteriia</taxon>
        <taxon>Coriobacteriales</taxon>
        <taxon>Atopobiaceae</taxon>
        <taxon>Lancefieldella</taxon>
    </lineage>
</organism>
<proteinExistence type="predicted"/>
<dbReference type="HOGENOM" id="CLU_087838_0_0_11"/>
<keyword evidence="2" id="KW-1185">Reference proteome</keyword>
<dbReference type="GeneID" id="84806730"/>
<evidence type="ECO:0000313" key="2">
    <source>
        <dbReference type="Proteomes" id="UP000000960"/>
    </source>
</evidence>